<name>A0A7D9HDL2_PARCT</name>
<proteinExistence type="predicted"/>
<keyword evidence="2" id="KW-1185">Reference proteome</keyword>
<evidence type="ECO:0000313" key="1">
    <source>
        <dbReference type="EMBL" id="CAB3982179.1"/>
    </source>
</evidence>
<sequence>MDHLLCEVPSGYLPSKDINLCIHGMPGQFDSVDNIEDGLAGLVNNGARERYLVCNRTVALECYDHIGLMGQNKRFIPTSHEVKVILRHLEKTKVLLGTNAHCQAVEVHFDDLKISIPAMKLKLQLSQAINQAMIQNGEEGKYYVITHRYVPTPLAVGTQCVLLNDVFTGSRPTMVITYMKTQDRYNGSNKLNPNLIAFPNLEFFGIKINKAFVQPPVYNSREAYLNLRRILNRCYDEMPFSHSDYRTSYSIIVTDLSPNKDSYNQVLPNSTGGVVSLEMRLKQSLTAQHQIINISEFCNQLSVGYQTLARLKYDF</sequence>
<dbReference type="Proteomes" id="UP001152795">
    <property type="component" value="Unassembled WGS sequence"/>
</dbReference>
<evidence type="ECO:0000313" key="2">
    <source>
        <dbReference type="Proteomes" id="UP001152795"/>
    </source>
</evidence>
<dbReference type="AlphaFoldDB" id="A0A7D9HDL2"/>
<organism evidence="1 2">
    <name type="scientific">Paramuricea clavata</name>
    <name type="common">Red gorgonian</name>
    <name type="synonym">Violescent sea-whip</name>
    <dbReference type="NCBI Taxonomy" id="317549"/>
    <lineage>
        <taxon>Eukaryota</taxon>
        <taxon>Metazoa</taxon>
        <taxon>Cnidaria</taxon>
        <taxon>Anthozoa</taxon>
        <taxon>Octocorallia</taxon>
        <taxon>Malacalcyonacea</taxon>
        <taxon>Plexauridae</taxon>
        <taxon>Paramuricea</taxon>
    </lineage>
</organism>
<reference evidence="1" key="1">
    <citation type="submission" date="2020-04" db="EMBL/GenBank/DDBJ databases">
        <authorList>
            <person name="Alioto T."/>
            <person name="Alioto T."/>
            <person name="Gomez Garrido J."/>
        </authorList>
    </citation>
    <scope>NUCLEOTIDE SEQUENCE</scope>
    <source>
        <strain evidence="1">A484AB</strain>
    </source>
</reference>
<comment type="caution">
    <text evidence="1">The sequence shown here is derived from an EMBL/GenBank/DDBJ whole genome shotgun (WGS) entry which is preliminary data.</text>
</comment>
<accession>A0A7D9HDL2</accession>
<gene>
    <name evidence="1" type="ORF">PACLA_8A029983</name>
</gene>
<protein>
    <submittedName>
        <fullName evidence="1">Uncharacterized protein</fullName>
    </submittedName>
</protein>
<dbReference type="EMBL" id="CACRXK020000475">
    <property type="protein sequence ID" value="CAB3982179.1"/>
    <property type="molecule type" value="Genomic_DNA"/>
</dbReference>